<evidence type="ECO:0000313" key="3">
    <source>
        <dbReference type="Proteomes" id="UP001595579"/>
    </source>
</evidence>
<comment type="caution">
    <text evidence="2">The sequence shown here is derived from an EMBL/GenBank/DDBJ whole genome shotgun (WGS) entry which is preliminary data.</text>
</comment>
<proteinExistence type="predicted"/>
<name>A0ABV7LI55_9GAMM</name>
<keyword evidence="3" id="KW-1185">Reference proteome</keyword>
<evidence type="ECO:0000313" key="2">
    <source>
        <dbReference type="EMBL" id="MFC3282103.1"/>
    </source>
</evidence>
<sequence length="346" mass="39522">MKELGMLERIDLREAWNREDTDFTRWLARKQNLKMLGDTLNILDLELESEEMPVGPFRADILCKSTQTSDWVLIENQLEKTDHRHLGQLMTYTAGLEAATIVWIAAHFTDEHRAALDWLNHITGEEINFFGLEIELWKINDSVPAAKFNIVSKPNGWSKSVARVARGIDQESPLRTLQRQYWADFQQVVEDFGGSLRNGNRAPRAEPYLKFSIGRSGFRLAAVMRRKEKRVEAELVISKNAESCLASLEHDREAIETELGYDVLWEVHPDKRESLLAIVSPSNFDVENTESWKQQHDWLCERLNALYTVFRPRVQQLNLDDLAATESLATKGDVDNLVAGNAGATT</sequence>
<organism evidence="2 3">
    <name type="scientific">Litchfieldella rifensis</name>
    <dbReference type="NCBI Taxonomy" id="762643"/>
    <lineage>
        <taxon>Bacteria</taxon>
        <taxon>Pseudomonadati</taxon>
        <taxon>Pseudomonadota</taxon>
        <taxon>Gammaproteobacteria</taxon>
        <taxon>Oceanospirillales</taxon>
        <taxon>Halomonadaceae</taxon>
        <taxon>Litchfieldella</taxon>
    </lineage>
</organism>
<dbReference type="Proteomes" id="UP001595579">
    <property type="component" value="Unassembled WGS sequence"/>
</dbReference>
<dbReference type="InterPro" id="IPR025364">
    <property type="entry name" value="DUF4268"/>
</dbReference>
<dbReference type="RefSeq" id="WP_386770527.1">
    <property type="nucleotide sequence ID" value="NZ_JBHRUG010000001.1"/>
</dbReference>
<dbReference type="EMBL" id="JBHRUG010000001">
    <property type="protein sequence ID" value="MFC3282103.1"/>
    <property type="molecule type" value="Genomic_DNA"/>
</dbReference>
<dbReference type="Gene3D" id="3.40.1350.10">
    <property type="match status" value="1"/>
</dbReference>
<evidence type="ECO:0000259" key="1">
    <source>
        <dbReference type="Pfam" id="PF14088"/>
    </source>
</evidence>
<gene>
    <name evidence="2" type="ORF">ACFOEV_00595</name>
</gene>
<accession>A0ABV7LI55</accession>
<protein>
    <submittedName>
        <fullName evidence="2">DUF4268 domain-containing protein</fullName>
    </submittedName>
</protein>
<feature type="domain" description="DUF4268" evidence="1">
    <location>
        <begin position="177"/>
        <end position="313"/>
    </location>
</feature>
<dbReference type="Pfam" id="PF14088">
    <property type="entry name" value="DUF4268"/>
    <property type="match status" value="1"/>
</dbReference>
<reference evidence="3" key="1">
    <citation type="journal article" date="2019" name="Int. J. Syst. Evol. Microbiol.">
        <title>The Global Catalogue of Microorganisms (GCM) 10K type strain sequencing project: providing services to taxonomists for standard genome sequencing and annotation.</title>
        <authorList>
            <consortium name="The Broad Institute Genomics Platform"/>
            <consortium name="The Broad Institute Genome Sequencing Center for Infectious Disease"/>
            <person name="Wu L."/>
            <person name="Ma J."/>
        </authorList>
    </citation>
    <scope>NUCLEOTIDE SEQUENCE [LARGE SCALE GENOMIC DNA]</scope>
    <source>
        <strain evidence="3">CECT 7698</strain>
    </source>
</reference>
<dbReference type="InterPro" id="IPR011856">
    <property type="entry name" value="tRNA_endonuc-like_dom_sf"/>
</dbReference>